<dbReference type="NCBIfam" id="TIGR02999">
    <property type="entry name" value="Sig-70_X6"/>
    <property type="match status" value="1"/>
</dbReference>
<dbReference type="InterPro" id="IPR039425">
    <property type="entry name" value="RNA_pol_sigma-70-like"/>
</dbReference>
<comment type="similarity">
    <text evidence="1">Belongs to the sigma-70 factor family. ECF subfamily.</text>
</comment>
<reference evidence="6 7" key="1">
    <citation type="submission" date="2016-06" db="EMBL/GenBank/DDBJ databases">
        <title>Complete genome sequence of a deep-branching marine Gamma Proteobacterium Woeseia oceani type strain XK5.</title>
        <authorList>
            <person name="Mu D."/>
            <person name="Du Z."/>
        </authorList>
    </citation>
    <scope>NUCLEOTIDE SEQUENCE [LARGE SCALE GENOMIC DNA]</scope>
    <source>
        <strain evidence="6 7">XK5</strain>
    </source>
</reference>
<name>A0A193LKV7_9GAMM</name>
<dbReference type="SUPFAM" id="SSF88659">
    <property type="entry name" value="Sigma3 and sigma4 domains of RNA polymerase sigma factors"/>
    <property type="match status" value="1"/>
</dbReference>
<dbReference type="KEGG" id="woc:BA177_12250"/>
<evidence type="ECO:0000256" key="3">
    <source>
        <dbReference type="ARBA" id="ARBA00023082"/>
    </source>
</evidence>
<dbReference type="InterPro" id="IPR011517">
    <property type="entry name" value="RNA_pol_sigma70_ECF-like"/>
</dbReference>
<evidence type="ECO:0000256" key="2">
    <source>
        <dbReference type="ARBA" id="ARBA00023015"/>
    </source>
</evidence>
<dbReference type="STRING" id="1548547.BA177_12250"/>
<sequence>MSKDSAVTLLLGAWQSGDPDALEKLTPMVYEELRRLARRYMSSERADHTLQATALVNEAFLRLAGSDVEWANRAHFYAIAARMMRRILIDHAKANRSGKRGGGALKVELSEEHGASQRDSLDILEVDRLLNRMAELDARKADVLALHYFGGLTYDEISASLDISAATVDRDLRLGKAWLHHELENS</sequence>
<dbReference type="RefSeq" id="WP_068619306.1">
    <property type="nucleotide sequence ID" value="NZ_CP016268.1"/>
</dbReference>
<dbReference type="NCBIfam" id="TIGR02937">
    <property type="entry name" value="sigma70-ECF"/>
    <property type="match status" value="1"/>
</dbReference>
<evidence type="ECO:0000256" key="1">
    <source>
        <dbReference type="ARBA" id="ARBA00010641"/>
    </source>
</evidence>
<dbReference type="EMBL" id="CP016268">
    <property type="protein sequence ID" value="ANO53205.1"/>
    <property type="molecule type" value="Genomic_DNA"/>
</dbReference>
<accession>A0A193LKV7</accession>
<gene>
    <name evidence="6" type="ORF">BA177_12250</name>
</gene>
<dbReference type="InterPro" id="IPR014284">
    <property type="entry name" value="RNA_pol_sigma-70_dom"/>
</dbReference>
<dbReference type="Gene3D" id="1.10.10.10">
    <property type="entry name" value="Winged helix-like DNA-binding domain superfamily/Winged helix DNA-binding domain"/>
    <property type="match status" value="1"/>
</dbReference>
<dbReference type="GO" id="GO:0006352">
    <property type="term" value="P:DNA-templated transcription initiation"/>
    <property type="evidence" value="ECO:0007669"/>
    <property type="project" value="InterPro"/>
</dbReference>
<dbReference type="Pfam" id="PF07638">
    <property type="entry name" value="Sigma70_ECF"/>
    <property type="match status" value="1"/>
</dbReference>
<dbReference type="Proteomes" id="UP000092695">
    <property type="component" value="Chromosome"/>
</dbReference>
<dbReference type="PANTHER" id="PTHR43133:SF39">
    <property type="entry name" value="SIMILAR TO RNA POLYMERASE SIGMA-E FACTOR"/>
    <property type="match status" value="1"/>
</dbReference>
<dbReference type="PANTHER" id="PTHR43133">
    <property type="entry name" value="RNA POLYMERASE ECF-TYPE SIGMA FACTO"/>
    <property type="match status" value="1"/>
</dbReference>
<protein>
    <submittedName>
        <fullName evidence="6">RNA polymerase subunit sigma-70</fullName>
    </submittedName>
</protein>
<dbReference type="InterPro" id="IPR053812">
    <property type="entry name" value="HTH_Sigma70_ECF-like"/>
</dbReference>
<organism evidence="6 7">
    <name type="scientific">Woeseia oceani</name>
    <dbReference type="NCBI Taxonomy" id="1548547"/>
    <lineage>
        <taxon>Bacteria</taxon>
        <taxon>Pseudomonadati</taxon>
        <taxon>Pseudomonadota</taxon>
        <taxon>Gammaproteobacteria</taxon>
        <taxon>Woeseiales</taxon>
        <taxon>Woeseiaceae</taxon>
        <taxon>Woeseia</taxon>
    </lineage>
</organism>
<evidence type="ECO:0000313" key="6">
    <source>
        <dbReference type="EMBL" id="ANO53205.1"/>
    </source>
</evidence>
<dbReference type="SUPFAM" id="SSF88946">
    <property type="entry name" value="Sigma2 domain of RNA polymerase sigma factors"/>
    <property type="match status" value="1"/>
</dbReference>
<dbReference type="Gene3D" id="1.10.1740.10">
    <property type="match status" value="1"/>
</dbReference>
<dbReference type="AlphaFoldDB" id="A0A193LKV7"/>
<keyword evidence="4" id="KW-0804">Transcription</keyword>
<feature type="domain" description="RNA polymerase sigma-70 ECF-like HTH" evidence="5">
    <location>
        <begin position="6"/>
        <end position="184"/>
    </location>
</feature>
<dbReference type="InterPro" id="IPR036388">
    <property type="entry name" value="WH-like_DNA-bd_sf"/>
</dbReference>
<dbReference type="InterPro" id="IPR013324">
    <property type="entry name" value="RNA_pol_sigma_r3/r4-like"/>
</dbReference>
<keyword evidence="7" id="KW-1185">Reference proteome</keyword>
<keyword evidence="2" id="KW-0805">Transcription regulation</keyword>
<dbReference type="GO" id="GO:0016987">
    <property type="term" value="F:sigma factor activity"/>
    <property type="evidence" value="ECO:0007669"/>
    <property type="project" value="UniProtKB-KW"/>
</dbReference>
<evidence type="ECO:0000313" key="7">
    <source>
        <dbReference type="Proteomes" id="UP000092695"/>
    </source>
</evidence>
<evidence type="ECO:0000256" key="4">
    <source>
        <dbReference type="ARBA" id="ARBA00023163"/>
    </source>
</evidence>
<keyword evidence="3" id="KW-0731">Sigma factor</keyword>
<proteinExistence type="inferred from homology"/>
<dbReference type="InterPro" id="IPR013325">
    <property type="entry name" value="RNA_pol_sigma_r2"/>
</dbReference>
<evidence type="ECO:0000259" key="5">
    <source>
        <dbReference type="Pfam" id="PF07638"/>
    </source>
</evidence>